<evidence type="ECO:0000256" key="2">
    <source>
        <dbReference type="SAM" id="Phobius"/>
    </source>
</evidence>
<accession>B8J753</accession>
<evidence type="ECO:0008006" key="5">
    <source>
        <dbReference type="Google" id="ProtNLM"/>
    </source>
</evidence>
<dbReference type="HOGENOM" id="CLU_367908_0_0_7"/>
<dbReference type="AlphaFoldDB" id="B8J753"/>
<feature type="transmembrane region" description="Helical" evidence="2">
    <location>
        <begin position="628"/>
        <end position="652"/>
    </location>
</feature>
<keyword evidence="2" id="KW-1133">Transmembrane helix</keyword>
<evidence type="ECO:0000256" key="1">
    <source>
        <dbReference type="SAM" id="MobiDB-lite"/>
    </source>
</evidence>
<protein>
    <recommendedName>
        <fullName evidence="5">EF-hand domain-containing protein</fullName>
    </recommendedName>
</protein>
<dbReference type="KEGG" id="acp:A2cp1_1901"/>
<keyword evidence="2" id="KW-0812">Transmembrane</keyword>
<feature type="compositionally biased region" description="Pro residues" evidence="1">
    <location>
        <begin position="10"/>
        <end position="22"/>
    </location>
</feature>
<keyword evidence="2" id="KW-0472">Membrane</keyword>
<feature type="region of interest" description="Disordered" evidence="1">
    <location>
        <begin position="1"/>
        <end position="26"/>
    </location>
</feature>
<name>B8J753_ANAD2</name>
<evidence type="ECO:0000313" key="3">
    <source>
        <dbReference type="EMBL" id="ACL65243.1"/>
    </source>
</evidence>
<organism evidence="3 4">
    <name type="scientific">Anaeromyxobacter dehalogenans (strain ATCC BAA-258 / DSM 21875 / 2CP-1)</name>
    <dbReference type="NCBI Taxonomy" id="455488"/>
    <lineage>
        <taxon>Bacteria</taxon>
        <taxon>Pseudomonadati</taxon>
        <taxon>Myxococcota</taxon>
        <taxon>Myxococcia</taxon>
        <taxon>Myxococcales</taxon>
        <taxon>Cystobacterineae</taxon>
        <taxon>Anaeromyxobacteraceae</taxon>
        <taxon>Anaeromyxobacter</taxon>
    </lineage>
</organism>
<reference evidence="3" key="1">
    <citation type="submission" date="2009-01" db="EMBL/GenBank/DDBJ databases">
        <title>Complete sequence of Anaeromyxobacter dehalogenans 2CP-1.</title>
        <authorList>
            <consortium name="US DOE Joint Genome Institute"/>
            <person name="Lucas S."/>
            <person name="Copeland A."/>
            <person name="Lapidus A."/>
            <person name="Glavina del Rio T."/>
            <person name="Dalin E."/>
            <person name="Tice H."/>
            <person name="Bruce D."/>
            <person name="Goodwin L."/>
            <person name="Pitluck S."/>
            <person name="Saunders E."/>
            <person name="Brettin T."/>
            <person name="Detter J.C."/>
            <person name="Han C."/>
            <person name="Larimer F."/>
            <person name="Land M."/>
            <person name="Hauser L."/>
            <person name="Kyrpides N."/>
            <person name="Ovchinnikova G."/>
            <person name="Beliaev A.S."/>
            <person name="Richardson P."/>
        </authorList>
    </citation>
    <scope>NUCLEOTIDE SEQUENCE</scope>
    <source>
        <strain evidence="3">2CP-1</strain>
    </source>
</reference>
<dbReference type="Proteomes" id="UP000007089">
    <property type="component" value="Chromosome"/>
</dbReference>
<keyword evidence="4" id="KW-1185">Reference proteome</keyword>
<proteinExistence type="predicted"/>
<sequence length="755" mass="80924">MSEPAAAVPATPPPPSAPVPRAPPKRAGPHRWRFYRVGGLEQPYLETGEDLARLAELDQKLWVALSCPTRGLELDARTLELLDLDRDGRVRAPEVLTALRWCDERLVDLESLLRGGDALPLADIDAAKPAGRVLLGAARQVLFHLGKPEASAVLPADVADLTRLYESTRFNGDGVVPPETADDPEVRQAIADAIACAGSERDRSGKPGVDRKRLDAFFEDLAKLDAWARAGEAPDVAFLGEATAAAWEAFRVVKEKVDDHFVRCRLAALDPRAAVAMNRSEPELVALAARDLARSRDEVAAFPLARVEPGRPLPLGGPLNPAWAAALAALREQVVAPVLGADKAALTADEWELLSARFLPYQAWLGAKPAQAVEPLGVPRVRALLAMGKAPIEALVARDLALEAEEAAIGDVVRMVHYHRDLALLLRNFVSFADFYDPRRPAVFQAGTLYLDGRSCDLCVRVDDPGAHAVLAAHSRMYIAYCDCRRPGGEAMKIAACFTQGDSDYLMVGRNGLFYDRQGRDWDAAIVKIVDNPISIRQAFFSPYKKFLRMIEDQVARFAAAKEKASEARLASGAEAGVGAATGGKPPVPAAVDVGKMVGIVAALGVGAGAIGTLLGGLVSGFVGLEPWWAKAVAVLGVLLVISGPSMLIAWLKLRQRNIGPVLDANGWAVNGRVKVNVPLGAALTHAAALPPGARRTLDDPYEDRRARTRRRLAWLVVLAVLAGLLLARRAQVWPFAPHAPEAPPPAVSPVVPGR</sequence>
<dbReference type="RefSeq" id="WP_012633159.1">
    <property type="nucleotide sequence ID" value="NC_011891.1"/>
</dbReference>
<feature type="transmembrane region" description="Helical" evidence="2">
    <location>
        <begin position="598"/>
        <end position="622"/>
    </location>
</feature>
<dbReference type="EMBL" id="CP001359">
    <property type="protein sequence ID" value="ACL65243.1"/>
    <property type="molecule type" value="Genomic_DNA"/>
</dbReference>
<gene>
    <name evidence="3" type="ordered locus">A2cp1_1901</name>
</gene>
<evidence type="ECO:0000313" key="4">
    <source>
        <dbReference type="Proteomes" id="UP000007089"/>
    </source>
</evidence>
<feature type="transmembrane region" description="Helical" evidence="2">
    <location>
        <begin position="713"/>
        <end position="731"/>
    </location>
</feature>